<reference evidence="5" key="1">
    <citation type="submission" date="2018-05" db="EMBL/GenBank/DDBJ databases">
        <authorList>
            <person name="Lanie J.A."/>
            <person name="Ng W.-L."/>
            <person name="Kazmierczak K.M."/>
            <person name="Andrzejewski T.M."/>
            <person name="Davidsen T.M."/>
            <person name="Wayne K.J."/>
            <person name="Tettelin H."/>
            <person name="Glass J.I."/>
            <person name="Rusch D."/>
            <person name="Podicherti R."/>
            <person name="Tsui H.-C.T."/>
            <person name="Winkler M.E."/>
        </authorList>
    </citation>
    <scope>NUCLEOTIDE SEQUENCE</scope>
</reference>
<dbReference type="SUPFAM" id="SSF48150">
    <property type="entry name" value="DNA-glycosylase"/>
    <property type="match status" value="1"/>
</dbReference>
<evidence type="ECO:0000313" key="5">
    <source>
        <dbReference type="EMBL" id="SVA68223.1"/>
    </source>
</evidence>
<keyword evidence="4" id="KW-0326">Glycosidase</keyword>
<dbReference type="InterPro" id="IPR023170">
    <property type="entry name" value="HhH_base_excis_C"/>
</dbReference>
<keyword evidence="1" id="KW-0227">DNA damage</keyword>
<evidence type="ECO:0008006" key="6">
    <source>
        <dbReference type="Google" id="ProtNLM"/>
    </source>
</evidence>
<organism evidence="5">
    <name type="scientific">marine metagenome</name>
    <dbReference type="NCBI Taxonomy" id="408172"/>
    <lineage>
        <taxon>unclassified sequences</taxon>
        <taxon>metagenomes</taxon>
        <taxon>ecological metagenomes</taxon>
    </lineage>
</organism>
<dbReference type="InterPro" id="IPR011257">
    <property type="entry name" value="DNA_glycosylase"/>
</dbReference>
<evidence type="ECO:0000256" key="4">
    <source>
        <dbReference type="ARBA" id="ARBA00023295"/>
    </source>
</evidence>
<keyword evidence="3" id="KW-0234">DNA repair</keyword>
<keyword evidence="2" id="KW-0378">Hydrolase</keyword>
<dbReference type="Gene3D" id="1.10.1670.10">
    <property type="entry name" value="Helix-hairpin-Helix base-excision DNA repair enzymes (C-terminal)"/>
    <property type="match status" value="1"/>
</dbReference>
<accession>A0A381XVH7</accession>
<protein>
    <recommendedName>
        <fullName evidence="6">HhH-GPD domain-containing protein</fullName>
    </recommendedName>
</protein>
<proteinExistence type="predicted"/>
<dbReference type="GO" id="GO:0016799">
    <property type="term" value="F:hydrolase activity, hydrolyzing N-glycosyl compounds"/>
    <property type="evidence" value="ECO:0007669"/>
    <property type="project" value="InterPro"/>
</dbReference>
<evidence type="ECO:0000256" key="1">
    <source>
        <dbReference type="ARBA" id="ARBA00022763"/>
    </source>
</evidence>
<name>A0A381XVH7_9ZZZZ</name>
<gene>
    <name evidence="5" type="ORF">METZ01_LOCUS121077</name>
</gene>
<dbReference type="GO" id="GO:0003906">
    <property type="term" value="F:DNA-(apurinic or apyrimidinic site) endonuclease activity"/>
    <property type="evidence" value="ECO:0007669"/>
    <property type="project" value="InterPro"/>
</dbReference>
<sequence>MTWFVGCAQNLHLGMYKRSVMNFVKLYLITSKNMNGINPQKITDFNRTKAELELFAVFAVCVAGKRAKVMAKKVNDCFLECWTPTARLSPFEMIKSLLNIRIFGAYLQSNRFGQYKRLWRALKELSDLDVATCSREDLEKVHGIGPKTSRFFLMHSRPNQQFATLDTHVLKWLRSKGVDAPKDTPQSKKVYAKLERKFLQLCKDERKLPADMDLKIWKCY</sequence>
<evidence type="ECO:0000256" key="3">
    <source>
        <dbReference type="ARBA" id="ARBA00023204"/>
    </source>
</evidence>
<dbReference type="GO" id="GO:0006281">
    <property type="term" value="P:DNA repair"/>
    <property type="evidence" value="ECO:0007669"/>
    <property type="project" value="UniProtKB-KW"/>
</dbReference>
<dbReference type="AlphaFoldDB" id="A0A381XVH7"/>
<dbReference type="Pfam" id="PF22175">
    <property type="entry name" value="Ogg-HhH"/>
    <property type="match status" value="1"/>
</dbReference>
<dbReference type="InterPro" id="IPR012092">
    <property type="entry name" value="DNA_glyclase/AP_lyase_Ogg"/>
</dbReference>
<evidence type="ECO:0000256" key="2">
    <source>
        <dbReference type="ARBA" id="ARBA00022801"/>
    </source>
</evidence>
<feature type="non-terminal residue" evidence="5">
    <location>
        <position position="220"/>
    </location>
</feature>
<dbReference type="EMBL" id="UINC01016377">
    <property type="protein sequence ID" value="SVA68223.1"/>
    <property type="molecule type" value="Genomic_DNA"/>
</dbReference>